<protein>
    <submittedName>
        <fullName evidence="3">Uncharacterized protein LOC106468780</fullName>
    </submittedName>
</protein>
<evidence type="ECO:0000256" key="1">
    <source>
        <dbReference type="SAM" id="SignalP"/>
    </source>
</evidence>
<dbReference type="GeneID" id="106468780"/>
<feature type="chain" id="PRO_5047236738" evidence="1">
    <location>
        <begin position="20"/>
        <end position="111"/>
    </location>
</feature>
<evidence type="ECO:0000313" key="2">
    <source>
        <dbReference type="Proteomes" id="UP000694941"/>
    </source>
</evidence>
<gene>
    <name evidence="3" type="primary">LOC106468780</name>
</gene>
<feature type="signal peptide" evidence="1">
    <location>
        <begin position="1"/>
        <end position="19"/>
    </location>
</feature>
<name>A0ABM1BLZ5_LIMPO</name>
<dbReference type="Gene3D" id="1.10.150.440">
    <property type="match status" value="1"/>
</dbReference>
<evidence type="ECO:0000313" key="3">
    <source>
        <dbReference type="RefSeq" id="XP_013784675.1"/>
    </source>
</evidence>
<accession>A0ABM1BLZ5</accession>
<proteinExistence type="predicted"/>
<keyword evidence="1" id="KW-0732">Signal</keyword>
<dbReference type="Proteomes" id="UP000694941">
    <property type="component" value="Unplaced"/>
</dbReference>
<keyword evidence="2" id="KW-1185">Reference proteome</keyword>
<organism evidence="2 3">
    <name type="scientific">Limulus polyphemus</name>
    <name type="common">Atlantic horseshoe crab</name>
    <dbReference type="NCBI Taxonomy" id="6850"/>
    <lineage>
        <taxon>Eukaryota</taxon>
        <taxon>Metazoa</taxon>
        <taxon>Ecdysozoa</taxon>
        <taxon>Arthropoda</taxon>
        <taxon>Chelicerata</taxon>
        <taxon>Merostomata</taxon>
        <taxon>Xiphosura</taxon>
        <taxon>Limulidae</taxon>
        <taxon>Limulus</taxon>
    </lineage>
</organism>
<reference evidence="3" key="1">
    <citation type="submission" date="2025-08" db="UniProtKB">
        <authorList>
            <consortium name="RefSeq"/>
        </authorList>
    </citation>
    <scope>IDENTIFICATION</scope>
    <source>
        <tissue evidence="3">Muscle</tissue>
    </source>
</reference>
<dbReference type="RefSeq" id="XP_013784675.1">
    <property type="nucleotide sequence ID" value="XM_013929221.2"/>
</dbReference>
<sequence>MKVLISVVVFLCLNVTVLCQTPPPRLCKLNEEQLKKYVECERREFPVWVLEVIDKCINEIMPGATNLEVVRKACEDGETARMLFMCVSPSIKEIEDELNQLVEKCAREAEG</sequence>